<dbReference type="InterPro" id="IPR036662">
    <property type="entry name" value="PTS_EIIA_man-typ_sf"/>
</dbReference>
<dbReference type="PROSITE" id="PS51096">
    <property type="entry name" value="PTS_EIIA_TYPE_4"/>
    <property type="match status" value="1"/>
</dbReference>
<proteinExistence type="predicted"/>
<dbReference type="GO" id="GO:0016020">
    <property type="term" value="C:membrane"/>
    <property type="evidence" value="ECO:0007669"/>
    <property type="project" value="InterPro"/>
</dbReference>
<dbReference type="Pfam" id="PF03610">
    <property type="entry name" value="EIIA-man"/>
    <property type="match status" value="1"/>
</dbReference>
<dbReference type="InterPro" id="IPR004701">
    <property type="entry name" value="PTS_EIIA_man-typ"/>
</dbReference>
<feature type="non-terminal residue" evidence="3">
    <location>
        <position position="1"/>
    </location>
</feature>
<dbReference type="InterPro" id="IPR051471">
    <property type="entry name" value="Bacterial_PTS_sugar_comp"/>
</dbReference>
<protein>
    <recommendedName>
        <fullName evidence="2">PTS EIIA type-4 domain-containing protein</fullName>
    </recommendedName>
</protein>
<evidence type="ECO:0000313" key="4">
    <source>
        <dbReference type="Proteomes" id="UP000179334"/>
    </source>
</evidence>
<comment type="caution">
    <text evidence="3">The sequence shown here is derived from an EMBL/GenBank/DDBJ whole genome shotgun (WGS) entry which is preliminary data.</text>
</comment>
<dbReference type="EMBL" id="MFSR01000030">
    <property type="protein sequence ID" value="OGI40019.1"/>
    <property type="molecule type" value="Genomic_DNA"/>
</dbReference>
<name>A0A1F6T4S3_9PROT</name>
<evidence type="ECO:0000313" key="3">
    <source>
        <dbReference type="EMBL" id="OGI40019.1"/>
    </source>
</evidence>
<dbReference type="PANTHER" id="PTHR33799">
    <property type="entry name" value="PTS PERMEASE-RELATED-RELATED"/>
    <property type="match status" value="1"/>
</dbReference>
<sequence length="130" mass="13438">AEQGLAAGLVGAAVRTLGTHPPGLQTVAVDFASPPEEIADNLQRALKQADYGRGVLILADIYGATHTNIACHLLERGRIELVTGVNLPMLLKTLNYRHLSMDDLIDKALSGGSGGIVVAANSATLKEAGG</sequence>
<dbReference type="AlphaFoldDB" id="A0A1F6T4S3"/>
<dbReference type="GO" id="GO:0016740">
    <property type="term" value="F:transferase activity"/>
    <property type="evidence" value="ECO:0007669"/>
    <property type="project" value="UniProtKB-KW"/>
</dbReference>
<dbReference type="Gene3D" id="3.40.50.510">
    <property type="entry name" value="Phosphotransferase system, mannose-type IIA component"/>
    <property type="match status" value="1"/>
</dbReference>
<reference evidence="3 4" key="1">
    <citation type="journal article" date="2016" name="Nat. Commun.">
        <title>Thousands of microbial genomes shed light on interconnected biogeochemical processes in an aquifer system.</title>
        <authorList>
            <person name="Anantharaman K."/>
            <person name="Brown C.T."/>
            <person name="Hug L.A."/>
            <person name="Sharon I."/>
            <person name="Castelle C.J."/>
            <person name="Probst A.J."/>
            <person name="Thomas B.C."/>
            <person name="Singh A."/>
            <person name="Wilkins M.J."/>
            <person name="Karaoz U."/>
            <person name="Brodie E.L."/>
            <person name="Williams K.H."/>
            <person name="Hubbard S.S."/>
            <person name="Banfield J.F."/>
        </authorList>
    </citation>
    <scope>NUCLEOTIDE SEQUENCE [LARGE SCALE GENOMIC DNA]</scope>
</reference>
<keyword evidence="1" id="KW-0808">Transferase</keyword>
<gene>
    <name evidence="3" type="ORF">A2V91_02945</name>
</gene>
<dbReference type="PANTHER" id="PTHR33799:SF1">
    <property type="entry name" value="PTS SYSTEM MANNOSE-SPECIFIC EIIAB COMPONENT-RELATED"/>
    <property type="match status" value="1"/>
</dbReference>
<dbReference type="Proteomes" id="UP000179334">
    <property type="component" value="Unassembled WGS sequence"/>
</dbReference>
<organism evidence="3 4">
    <name type="scientific">Candidatus Muproteobacteria bacterium RBG_16_64_10</name>
    <dbReference type="NCBI Taxonomy" id="1817757"/>
    <lineage>
        <taxon>Bacteria</taxon>
        <taxon>Pseudomonadati</taxon>
        <taxon>Pseudomonadota</taxon>
        <taxon>Candidatus Muproteobacteria</taxon>
    </lineage>
</organism>
<evidence type="ECO:0000259" key="2">
    <source>
        <dbReference type="PROSITE" id="PS51096"/>
    </source>
</evidence>
<feature type="domain" description="PTS EIIA type-4" evidence="2">
    <location>
        <begin position="1"/>
        <end position="116"/>
    </location>
</feature>
<dbReference type="SUPFAM" id="SSF53062">
    <property type="entry name" value="PTS system fructose IIA component-like"/>
    <property type="match status" value="1"/>
</dbReference>
<dbReference type="GO" id="GO:0009401">
    <property type="term" value="P:phosphoenolpyruvate-dependent sugar phosphotransferase system"/>
    <property type="evidence" value="ECO:0007669"/>
    <property type="project" value="InterPro"/>
</dbReference>
<evidence type="ECO:0000256" key="1">
    <source>
        <dbReference type="ARBA" id="ARBA00022679"/>
    </source>
</evidence>
<accession>A0A1F6T4S3</accession>